<gene>
    <name evidence="3" type="primary">WBGene00114659</name>
</gene>
<evidence type="ECO:0000313" key="4">
    <source>
        <dbReference type="Proteomes" id="UP000005239"/>
    </source>
</evidence>
<sequence length="194" mass="22951">MVMLVEAVFTAVFIPFSAYYLWRYFFGYKKINVVISCVDDSLRRAVTTRIVDSKSDDGEWPVRLIGGILYKCRFGWDEYKVLELNSYPQRFHDFMENVKVIIFIIDSAQSEQDQKDSVELFALLTTYEVLKNAHLLIYTLKRDPKSESEQISDEEIKEIYELERISQKWHIQPLAVPMFIGLKEGINWIRKEMK</sequence>
<reference evidence="3" key="2">
    <citation type="submission" date="2022-06" db="UniProtKB">
        <authorList>
            <consortium name="EnsemblMetazoa"/>
        </authorList>
    </citation>
    <scope>IDENTIFICATION</scope>
    <source>
        <strain evidence="3">PS312</strain>
    </source>
</reference>
<accession>A0A8R1YL48</accession>
<dbReference type="GO" id="GO:0005525">
    <property type="term" value="F:GTP binding"/>
    <property type="evidence" value="ECO:0000318"/>
    <property type="project" value="GO_Central"/>
</dbReference>
<evidence type="ECO:0000313" key="3">
    <source>
        <dbReference type="EnsemblMetazoa" id="PPA25105.1"/>
    </source>
</evidence>
<dbReference type="GO" id="GO:0005930">
    <property type="term" value="C:axoneme"/>
    <property type="evidence" value="ECO:0000318"/>
    <property type="project" value="GO_Central"/>
</dbReference>
<keyword evidence="4" id="KW-1185">Reference proteome</keyword>
<dbReference type="AlphaFoldDB" id="A0A2A6BBJ9"/>
<dbReference type="GO" id="GO:0003924">
    <property type="term" value="F:GTPase activity"/>
    <property type="evidence" value="ECO:0007669"/>
    <property type="project" value="InterPro"/>
</dbReference>
<dbReference type="GO" id="GO:0005737">
    <property type="term" value="C:cytoplasm"/>
    <property type="evidence" value="ECO:0000318"/>
    <property type="project" value="GO_Central"/>
</dbReference>
<organism evidence="3 4">
    <name type="scientific">Pristionchus pacificus</name>
    <name type="common">Parasitic nematode worm</name>
    <dbReference type="NCBI Taxonomy" id="54126"/>
    <lineage>
        <taxon>Eukaryota</taxon>
        <taxon>Metazoa</taxon>
        <taxon>Ecdysozoa</taxon>
        <taxon>Nematoda</taxon>
        <taxon>Chromadorea</taxon>
        <taxon>Rhabditida</taxon>
        <taxon>Rhabditina</taxon>
        <taxon>Diplogasteromorpha</taxon>
        <taxon>Diplogasteroidea</taxon>
        <taxon>Neodiplogasteridae</taxon>
        <taxon>Pristionchus</taxon>
    </lineage>
</organism>
<reference evidence="4" key="1">
    <citation type="journal article" date="2008" name="Nat. Genet.">
        <title>The Pristionchus pacificus genome provides a unique perspective on nematode lifestyle and parasitism.</title>
        <authorList>
            <person name="Dieterich C."/>
            <person name="Clifton S.W."/>
            <person name="Schuster L.N."/>
            <person name="Chinwalla A."/>
            <person name="Delehaunty K."/>
            <person name="Dinkelacker I."/>
            <person name="Fulton L."/>
            <person name="Fulton R."/>
            <person name="Godfrey J."/>
            <person name="Minx P."/>
            <person name="Mitreva M."/>
            <person name="Roeseler W."/>
            <person name="Tian H."/>
            <person name="Witte H."/>
            <person name="Yang S.P."/>
            <person name="Wilson R.K."/>
            <person name="Sommer R.J."/>
        </authorList>
    </citation>
    <scope>NUCLEOTIDE SEQUENCE [LARGE SCALE GENOMIC DNA]</scope>
    <source>
        <strain evidence="4">PS312</strain>
    </source>
</reference>
<keyword evidence="2" id="KW-0342">GTP-binding</keyword>
<dbReference type="Proteomes" id="UP000005239">
    <property type="component" value="Unassembled WGS sequence"/>
</dbReference>
<dbReference type="Pfam" id="PF00025">
    <property type="entry name" value="Arf"/>
    <property type="match status" value="1"/>
</dbReference>
<proteinExistence type="predicted"/>
<dbReference type="InterPro" id="IPR027417">
    <property type="entry name" value="P-loop_NTPase"/>
</dbReference>
<dbReference type="GO" id="GO:0006886">
    <property type="term" value="P:intracellular protein transport"/>
    <property type="evidence" value="ECO:0000318"/>
    <property type="project" value="GO_Central"/>
</dbReference>
<dbReference type="Gene3D" id="3.40.50.300">
    <property type="entry name" value="P-loop containing nucleotide triphosphate hydrolases"/>
    <property type="match status" value="1"/>
</dbReference>
<protein>
    <submittedName>
        <fullName evidence="3">ADP ribosylation factor</fullName>
    </submittedName>
</protein>
<evidence type="ECO:0000256" key="1">
    <source>
        <dbReference type="ARBA" id="ARBA00022741"/>
    </source>
</evidence>
<dbReference type="InterPro" id="IPR006689">
    <property type="entry name" value="Small_GTPase_ARF/SAR"/>
</dbReference>
<keyword evidence="1" id="KW-0547">Nucleotide-binding</keyword>
<dbReference type="SUPFAM" id="SSF52540">
    <property type="entry name" value="P-loop containing nucleoside triphosphate hydrolases"/>
    <property type="match status" value="1"/>
</dbReference>
<evidence type="ECO:0000256" key="2">
    <source>
        <dbReference type="ARBA" id="ARBA00023134"/>
    </source>
</evidence>
<dbReference type="GO" id="GO:0060271">
    <property type="term" value="P:cilium assembly"/>
    <property type="evidence" value="ECO:0000318"/>
    <property type="project" value="GO_Central"/>
</dbReference>
<dbReference type="GO" id="GO:0016192">
    <property type="term" value="P:vesicle-mediated transport"/>
    <property type="evidence" value="ECO:0000318"/>
    <property type="project" value="GO_Central"/>
</dbReference>
<dbReference type="EnsemblMetazoa" id="PPA25105.1">
    <property type="protein sequence ID" value="PPA25105.1"/>
    <property type="gene ID" value="WBGene00114659"/>
</dbReference>
<dbReference type="GO" id="GO:0061512">
    <property type="term" value="P:protein localization to cilium"/>
    <property type="evidence" value="ECO:0000318"/>
    <property type="project" value="GO_Central"/>
</dbReference>
<accession>A0A2A6BBJ9</accession>
<name>A0A2A6BBJ9_PRIPA</name>